<name>A0AAD3Y483_NEPGR</name>
<organism evidence="1 2">
    <name type="scientific">Nepenthes gracilis</name>
    <name type="common">Slender pitcher plant</name>
    <dbReference type="NCBI Taxonomy" id="150966"/>
    <lineage>
        <taxon>Eukaryota</taxon>
        <taxon>Viridiplantae</taxon>
        <taxon>Streptophyta</taxon>
        <taxon>Embryophyta</taxon>
        <taxon>Tracheophyta</taxon>
        <taxon>Spermatophyta</taxon>
        <taxon>Magnoliopsida</taxon>
        <taxon>eudicotyledons</taxon>
        <taxon>Gunneridae</taxon>
        <taxon>Pentapetalae</taxon>
        <taxon>Caryophyllales</taxon>
        <taxon>Nepenthaceae</taxon>
        <taxon>Nepenthes</taxon>
    </lineage>
</organism>
<evidence type="ECO:0000313" key="2">
    <source>
        <dbReference type="Proteomes" id="UP001279734"/>
    </source>
</evidence>
<proteinExistence type="predicted"/>
<reference evidence="1" key="1">
    <citation type="submission" date="2023-05" db="EMBL/GenBank/DDBJ databases">
        <title>Nepenthes gracilis genome sequencing.</title>
        <authorList>
            <person name="Fukushima K."/>
        </authorList>
    </citation>
    <scope>NUCLEOTIDE SEQUENCE</scope>
    <source>
        <strain evidence="1">SING2019-196</strain>
    </source>
</reference>
<accession>A0AAD3Y483</accession>
<sequence>MITVVQLKTQGAAVVQHTVCCTLVDMYSCVGRAANGMTFAPLVEFQPHRFVIDFGVFLILDLRVTIYQLLHWYPCEASARVRCEGGLGSSLGAMVDCPQ</sequence>
<dbReference type="EMBL" id="BSYO01000034">
    <property type="protein sequence ID" value="GMH28618.1"/>
    <property type="molecule type" value="Genomic_DNA"/>
</dbReference>
<keyword evidence="2" id="KW-1185">Reference proteome</keyword>
<dbReference type="Proteomes" id="UP001279734">
    <property type="component" value="Unassembled WGS sequence"/>
</dbReference>
<gene>
    <name evidence="1" type="ORF">Nepgr_030461</name>
</gene>
<comment type="caution">
    <text evidence="1">The sequence shown here is derived from an EMBL/GenBank/DDBJ whole genome shotgun (WGS) entry which is preliminary data.</text>
</comment>
<protein>
    <submittedName>
        <fullName evidence="1">Uncharacterized protein</fullName>
    </submittedName>
</protein>
<dbReference type="AlphaFoldDB" id="A0AAD3Y483"/>
<evidence type="ECO:0000313" key="1">
    <source>
        <dbReference type="EMBL" id="GMH28618.1"/>
    </source>
</evidence>